<evidence type="ECO:0000256" key="1">
    <source>
        <dbReference type="SAM" id="MobiDB-lite"/>
    </source>
</evidence>
<evidence type="ECO:0000313" key="3">
    <source>
        <dbReference type="Proteomes" id="UP000033411"/>
    </source>
</evidence>
<proteinExistence type="predicted"/>
<name>A0A0F5Q8X7_9HYPH</name>
<organism evidence="2 3">
    <name type="scientific">Devosia epidermidihirudinis</name>
    <dbReference type="NCBI Taxonomy" id="1293439"/>
    <lineage>
        <taxon>Bacteria</taxon>
        <taxon>Pseudomonadati</taxon>
        <taxon>Pseudomonadota</taxon>
        <taxon>Alphaproteobacteria</taxon>
        <taxon>Hyphomicrobiales</taxon>
        <taxon>Devosiaceae</taxon>
        <taxon>Devosia</taxon>
    </lineage>
</organism>
<accession>A0A0F5Q8X7</accession>
<dbReference type="Proteomes" id="UP000033411">
    <property type="component" value="Unassembled WGS sequence"/>
</dbReference>
<dbReference type="PATRIC" id="fig|1293439.3.peg.2142"/>
<comment type="caution">
    <text evidence="2">The sequence shown here is derived from an EMBL/GenBank/DDBJ whole genome shotgun (WGS) entry which is preliminary data.</text>
</comment>
<dbReference type="EMBL" id="LANJ01000019">
    <property type="protein sequence ID" value="KKC37385.1"/>
    <property type="molecule type" value="Genomic_DNA"/>
</dbReference>
<evidence type="ECO:0000313" key="2">
    <source>
        <dbReference type="EMBL" id="KKC37385.1"/>
    </source>
</evidence>
<protein>
    <submittedName>
        <fullName evidence="2">Uncharacterized protein</fullName>
    </submittedName>
</protein>
<sequence>MKKGFVMPKNMFQRPQQVAHSNNVPRHGAPIPTRKPDAKKIVQPPRDTITLPSLGDLLGKLPKS</sequence>
<dbReference type="RefSeq" id="WP_046137415.1">
    <property type="nucleotide sequence ID" value="NZ_LANJ01000019.1"/>
</dbReference>
<keyword evidence="3" id="KW-1185">Reference proteome</keyword>
<dbReference type="AlphaFoldDB" id="A0A0F5Q8X7"/>
<feature type="compositionally biased region" description="Polar residues" evidence="1">
    <location>
        <begin position="13"/>
        <end position="24"/>
    </location>
</feature>
<feature type="region of interest" description="Disordered" evidence="1">
    <location>
        <begin position="1"/>
        <end position="64"/>
    </location>
</feature>
<gene>
    <name evidence="2" type="ORF">WH87_12675</name>
</gene>
<reference evidence="2 3" key="1">
    <citation type="submission" date="2015-03" db="EMBL/GenBank/DDBJ databases">
        <authorList>
            <person name="Lepp D."/>
            <person name="Hassan Y.I."/>
            <person name="Li X.-Z."/>
            <person name="Zhou T."/>
        </authorList>
    </citation>
    <scope>NUCLEOTIDE SEQUENCE [LARGE SCALE GENOMIC DNA]</scope>
    <source>
        <strain evidence="2 3">E84</strain>
    </source>
</reference>